<dbReference type="SMART" id="SM00782">
    <property type="entry name" value="PhnA_Zn_Ribbon"/>
    <property type="match status" value="1"/>
</dbReference>
<gene>
    <name evidence="2" type="ORF">SCARR_02953</name>
</gene>
<dbReference type="InterPro" id="IPR013991">
    <property type="entry name" value="PhnaA_N_proteobac"/>
</dbReference>
<dbReference type="AlphaFoldDB" id="A0A6C2UPE3"/>
<protein>
    <recommendedName>
        <fullName evidence="1">PhnA protein N-terminal proteobacterial domain-containing protein</fullName>
    </recommendedName>
</protein>
<evidence type="ECO:0000313" key="2">
    <source>
        <dbReference type="EMBL" id="VGO20886.1"/>
    </source>
</evidence>
<feature type="domain" description="PhnA protein N-terminal proteobacterial" evidence="1">
    <location>
        <begin position="21"/>
        <end position="69"/>
    </location>
</feature>
<reference evidence="2 3" key="1">
    <citation type="submission" date="2019-04" db="EMBL/GenBank/DDBJ databases">
        <authorList>
            <person name="Van Vliet M D."/>
        </authorList>
    </citation>
    <scope>NUCLEOTIDE SEQUENCE [LARGE SCALE GENOMIC DNA]</scope>
    <source>
        <strain evidence="2 3">F21</strain>
    </source>
</reference>
<dbReference type="EMBL" id="CAAHFH010000002">
    <property type="protein sequence ID" value="VGO20886.1"/>
    <property type="molecule type" value="Genomic_DNA"/>
</dbReference>
<keyword evidence="3" id="KW-1185">Reference proteome</keyword>
<proteinExistence type="predicted"/>
<organism evidence="2 3">
    <name type="scientific">Pontiella sulfatireligans</name>
    <dbReference type="NCBI Taxonomy" id="2750658"/>
    <lineage>
        <taxon>Bacteria</taxon>
        <taxon>Pseudomonadati</taxon>
        <taxon>Kiritimatiellota</taxon>
        <taxon>Kiritimatiellia</taxon>
        <taxon>Kiritimatiellales</taxon>
        <taxon>Pontiellaceae</taxon>
        <taxon>Pontiella</taxon>
    </lineage>
</organism>
<sequence>MSTGFQGKFHRQNMLSRFAKDLVRRSRSHCELCEKNGVKLDVYELPPLEKEPFVDGCIFICDDCRKQIIEPKKMIPSDWRCLNNALYSEVPAVQAMSFRLLRRLVKKDERWAEELLENAYLDPEVEEWANAAE</sequence>
<dbReference type="Proteomes" id="UP000346198">
    <property type="component" value="Unassembled WGS sequence"/>
</dbReference>
<evidence type="ECO:0000313" key="3">
    <source>
        <dbReference type="Proteomes" id="UP000346198"/>
    </source>
</evidence>
<accession>A0A6C2UPE3</accession>
<dbReference type="RefSeq" id="WP_136062390.1">
    <property type="nucleotide sequence ID" value="NZ_CAAHFH010000002.1"/>
</dbReference>
<evidence type="ECO:0000259" key="1">
    <source>
        <dbReference type="SMART" id="SM00782"/>
    </source>
</evidence>
<name>A0A6C2UPE3_9BACT</name>